<dbReference type="HOGENOM" id="CLU_025461_2_0_1"/>
<dbReference type="STRING" id="931890.I6NDA2"/>
<dbReference type="GO" id="GO:0031262">
    <property type="term" value="C:Ndc80 complex"/>
    <property type="evidence" value="ECO:0007669"/>
    <property type="project" value="EnsemblFungi"/>
</dbReference>
<evidence type="ECO:0000313" key="14">
    <source>
        <dbReference type="EMBL" id="AET40044.1"/>
    </source>
</evidence>
<feature type="coiled-coil region" evidence="11">
    <location>
        <begin position="405"/>
        <end position="432"/>
    </location>
</feature>
<dbReference type="GO" id="GO:0005634">
    <property type="term" value="C:nucleus"/>
    <property type="evidence" value="ECO:0007669"/>
    <property type="project" value="UniProtKB-SubCell"/>
</dbReference>
<dbReference type="OMA" id="YLKMEAH"/>
<keyword evidence="9" id="KW-0131">Cell cycle</keyword>
<dbReference type="InterPro" id="IPR005549">
    <property type="entry name" value="Kinetochore_Nuf2_N"/>
</dbReference>
<dbReference type="InParanoid" id="I6NDA2"/>
<dbReference type="Proteomes" id="UP000006790">
    <property type="component" value="Chromosome 5"/>
</dbReference>
<feature type="domain" description="Nuf2 DHR10-like" evidence="13">
    <location>
        <begin position="271"/>
        <end position="386"/>
    </location>
</feature>
<evidence type="ECO:0000313" key="15">
    <source>
        <dbReference type="Proteomes" id="UP000006790"/>
    </source>
</evidence>
<gene>
    <name evidence="14" type="ordered locus">Ecym_5282</name>
</gene>
<dbReference type="RefSeq" id="XP_003646861.1">
    <property type="nucleotide sequence ID" value="XM_003646813.1"/>
</dbReference>
<evidence type="ECO:0000256" key="5">
    <source>
        <dbReference type="ARBA" id="ARBA00022618"/>
    </source>
</evidence>
<feature type="domain" description="Kinetochore protein Nuf2 N-terminal" evidence="12">
    <location>
        <begin position="4"/>
        <end position="143"/>
    </location>
</feature>
<evidence type="ECO:0000259" key="13">
    <source>
        <dbReference type="Pfam" id="PF18595"/>
    </source>
</evidence>
<evidence type="ECO:0000256" key="8">
    <source>
        <dbReference type="ARBA" id="ARBA00023242"/>
    </source>
</evidence>
<dbReference type="KEGG" id="erc:Ecym_5282"/>
<comment type="subcellular location">
    <subcellularLocation>
        <location evidence="2">Chromosome</location>
        <location evidence="2">Centromere</location>
    </subcellularLocation>
    <subcellularLocation>
        <location evidence="1">Nucleus</location>
    </subcellularLocation>
</comment>
<proteinExistence type="inferred from homology"/>
<keyword evidence="10" id="KW-0137">Centromere</keyword>
<evidence type="ECO:0000256" key="4">
    <source>
        <dbReference type="ARBA" id="ARBA00022454"/>
    </source>
</evidence>
<name>I6NDA2_ERECY</name>
<evidence type="ECO:0000256" key="2">
    <source>
        <dbReference type="ARBA" id="ARBA00004584"/>
    </source>
</evidence>
<evidence type="ECO:0000259" key="12">
    <source>
        <dbReference type="Pfam" id="PF03800"/>
    </source>
</evidence>
<dbReference type="GO" id="GO:0005816">
    <property type="term" value="C:spindle pole body"/>
    <property type="evidence" value="ECO:0007669"/>
    <property type="project" value="EnsemblFungi"/>
</dbReference>
<evidence type="ECO:0000256" key="10">
    <source>
        <dbReference type="ARBA" id="ARBA00023328"/>
    </source>
</evidence>
<sequence length="456" mass="53212">MSTDNFPLLELEELVTCLQECDFSLATVENVEKPSSQFVITLYKQMIDTFMGISPDSLLNDGKNFREQGDEQDEQDYYDGSMVYMDTLKVLALNKICYKFFQDIGVSDFNVMDLYKPEPFRTRRLLSAVANYARFREEAMLELDGDQHPDGIRYLEQTDGLLKELRVKFDQANVLQSRIQKYRDFQRTDNLTGVEEGNKALESQLKHLNQVQESLTIDYERYKSQKQAFLTDLETLGYELIELESKRDKLQKYSQTDVKELTKSVQESSELLEQKKSQLTQLEQKQRSLHTSLETFQKLTQELFEVLQIVSTDLQDSHIKESNLLDTKHKLLQNDSNLNNLLSSGIMAKISLLKEQLDSHKQKLADLEGATQTKEEENSATLKRLRKQHAEEVLPELRSIEQRFRTEIADTITNYETQMQKLKEEFQKETDTVELEYSLLTSHINKHMETLMEKIN</sequence>
<comment type="similarity">
    <text evidence="3">Belongs to the NUF2 family.</text>
</comment>
<dbReference type="GO" id="GO:0051301">
    <property type="term" value="P:cell division"/>
    <property type="evidence" value="ECO:0007669"/>
    <property type="project" value="UniProtKB-KW"/>
</dbReference>
<dbReference type="GO" id="GO:0005876">
    <property type="term" value="C:spindle microtubule"/>
    <property type="evidence" value="ECO:0007669"/>
    <property type="project" value="EnsemblFungi"/>
</dbReference>
<feature type="coiled-coil region" evidence="11">
    <location>
        <begin position="350"/>
        <end position="377"/>
    </location>
</feature>
<dbReference type="OrthoDB" id="8194677at2759"/>
<dbReference type="InterPro" id="IPR038275">
    <property type="entry name" value="Nuf2_N_sf"/>
</dbReference>
<feature type="coiled-coil region" evidence="11">
    <location>
        <begin position="258"/>
        <end position="292"/>
    </location>
</feature>
<dbReference type="GO" id="GO:0008017">
    <property type="term" value="F:microtubule binding"/>
    <property type="evidence" value="ECO:0007669"/>
    <property type="project" value="EnsemblFungi"/>
</dbReference>
<keyword evidence="8" id="KW-0539">Nucleus</keyword>
<keyword evidence="6" id="KW-0498">Mitosis</keyword>
<accession>I6NDA2</accession>
<protein>
    <submittedName>
        <fullName evidence="14">Uncharacterized protein</fullName>
    </submittedName>
</protein>
<dbReference type="GeneID" id="11470749"/>
<dbReference type="Gene3D" id="1.10.418.60">
    <property type="entry name" value="Ncd80 complex, Nuf2 subunit"/>
    <property type="match status" value="1"/>
</dbReference>
<dbReference type="InterPro" id="IPR041112">
    <property type="entry name" value="Nuf2_DHR10-like"/>
</dbReference>
<dbReference type="FunCoup" id="I6NDA2">
    <property type="interactions" value="338"/>
</dbReference>
<keyword evidence="4" id="KW-0158">Chromosome</keyword>
<evidence type="ECO:0000256" key="9">
    <source>
        <dbReference type="ARBA" id="ARBA00023306"/>
    </source>
</evidence>
<dbReference type="Pfam" id="PF18595">
    <property type="entry name" value="Nuf2_DHR10-like"/>
    <property type="match status" value="1"/>
</dbReference>
<keyword evidence="7 11" id="KW-0175">Coiled coil</keyword>
<evidence type="ECO:0000256" key="1">
    <source>
        <dbReference type="ARBA" id="ARBA00004123"/>
    </source>
</evidence>
<evidence type="ECO:0000256" key="3">
    <source>
        <dbReference type="ARBA" id="ARBA00005498"/>
    </source>
</evidence>
<dbReference type="Pfam" id="PF03800">
    <property type="entry name" value="Nuf2"/>
    <property type="match status" value="1"/>
</dbReference>
<dbReference type="AlphaFoldDB" id="I6NDA2"/>
<keyword evidence="15" id="KW-1185">Reference proteome</keyword>
<evidence type="ECO:0000256" key="11">
    <source>
        <dbReference type="SAM" id="Coils"/>
    </source>
</evidence>
<organism evidence="14 15">
    <name type="scientific">Eremothecium cymbalariae (strain CBS 270.75 / DBVPG 7215 / KCTC 17166 / NRRL Y-17582)</name>
    <name type="common">Yeast</name>
    <dbReference type="NCBI Taxonomy" id="931890"/>
    <lineage>
        <taxon>Eukaryota</taxon>
        <taxon>Fungi</taxon>
        <taxon>Dikarya</taxon>
        <taxon>Ascomycota</taxon>
        <taxon>Saccharomycotina</taxon>
        <taxon>Saccharomycetes</taxon>
        <taxon>Saccharomycetales</taxon>
        <taxon>Saccharomycetaceae</taxon>
        <taxon>Eremothecium</taxon>
    </lineage>
</organism>
<evidence type="ECO:0000256" key="7">
    <source>
        <dbReference type="ARBA" id="ARBA00023054"/>
    </source>
</evidence>
<evidence type="ECO:0000256" key="6">
    <source>
        <dbReference type="ARBA" id="ARBA00022776"/>
    </source>
</evidence>
<dbReference type="EMBL" id="CP002501">
    <property type="protein sequence ID" value="AET40044.1"/>
    <property type="molecule type" value="Genomic_DNA"/>
</dbReference>
<reference evidence="14 15" key="1">
    <citation type="journal article" date="2011" name="G3 (Bethesda)">
        <title>Genome evolution in the Eremothecium clade of the Saccharomyces complex revealed by comparative genomics.</title>
        <authorList>
            <person name="Wendland J."/>
            <person name="Walther A."/>
        </authorList>
    </citation>
    <scope>NUCLEOTIDE SEQUENCE [LARGE SCALE GENOMIC DNA]</scope>
    <source>
        <strain evidence="15">CBS 270.75 / DBVPG 7215 / KCTC 17166 / NRRL Y-17582</strain>
    </source>
</reference>
<dbReference type="eggNOG" id="KOG4438">
    <property type="taxonomic scope" value="Eukaryota"/>
</dbReference>
<keyword evidence="5" id="KW-0132">Cell division</keyword>
<dbReference type="GO" id="GO:0007059">
    <property type="term" value="P:chromosome segregation"/>
    <property type="evidence" value="ECO:0007669"/>
    <property type="project" value="EnsemblFungi"/>
</dbReference>